<dbReference type="InterPro" id="IPR051718">
    <property type="entry name" value="ARF_GTPase-activating"/>
</dbReference>
<evidence type="ECO:0000259" key="4">
    <source>
        <dbReference type="PROSITE" id="PS50115"/>
    </source>
</evidence>
<dbReference type="SMART" id="SM00165">
    <property type="entry name" value="UBA"/>
    <property type="match status" value="2"/>
</dbReference>
<reference evidence="5 6" key="1">
    <citation type="submission" date="2023-04" db="EMBL/GenBank/DDBJ databases">
        <title>Genome of Basidiobolus ranarum AG-B5.</title>
        <authorList>
            <person name="Stajich J.E."/>
            <person name="Carter-House D."/>
            <person name="Gryganskyi A."/>
        </authorList>
    </citation>
    <scope>NUCLEOTIDE SEQUENCE [LARGE SCALE GENOMIC DNA]</scope>
    <source>
        <strain evidence="5 6">AG-B5</strain>
    </source>
</reference>
<keyword evidence="1" id="KW-0862">Zinc</keyword>
<dbReference type="Pfam" id="PF01412">
    <property type="entry name" value="ArfGap"/>
    <property type="match status" value="1"/>
</dbReference>
<name>A0ABR2X4J4_9FUNG</name>
<accession>A0ABR2X4J4</accession>
<sequence>MSTRTQRDNKKQIAQHEEILKALVKLPGNSVCADCGASGPRWASHNLGVFLCIKCAGYHRRIGTHISKVKSINLDTWTPEQLENITKLGNNKVNAIYNSHPERHPPPTEERRLETYIRNKYEYKSFMSSEQRDTVGQEPVSRVSESKESRALAQLESMGFVDLNRNRQVLARTDMNVDAAVEILCSLPPSTKNDNSNITQLQSMGFNDIAKSKEALQKANGSVERAIEILLAERKKNESTKKKTDLDLLADDSFGDFNDFNDSGSQDLWNIPTKTSSNASKTAVAPSSFGSFPAPPGLQNQKAPTNNASKSNDENLEATFAGLDIHSPVNKSPQSFDKNSILSLYQQSAKPGPAQGAFGYGMPGNVQSPPAPSQQQQQQQSTDFGGFGSNDIMGLNFGGQPTQQTFASSPLQTRNSTATATATTTPPKLNSQNDKFSAFDSLNPLSSSSFLSGLSKKETNAGNSTMNSKSPSTNQSSGKKNSLLDEFDLLS</sequence>
<keyword evidence="6" id="KW-1185">Reference proteome</keyword>
<evidence type="ECO:0000313" key="5">
    <source>
        <dbReference type="EMBL" id="KAK9768684.1"/>
    </source>
</evidence>
<keyword evidence="1" id="KW-0479">Metal-binding</keyword>
<dbReference type="PRINTS" id="PR00405">
    <property type="entry name" value="REVINTRACTNG"/>
</dbReference>
<dbReference type="Gene3D" id="1.10.8.10">
    <property type="entry name" value="DNA helicase RuvA subunit, C-terminal domain"/>
    <property type="match status" value="2"/>
</dbReference>
<dbReference type="PROSITE" id="PS50030">
    <property type="entry name" value="UBA"/>
    <property type="match status" value="2"/>
</dbReference>
<feature type="compositionally biased region" description="Polar residues" evidence="2">
    <location>
        <begin position="298"/>
        <end position="310"/>
    </location>
</feature>
<evidence type="ECO:0000256" key="2">
    <source>
        <dbReference type="SAM" id="MobiDB-lite"/>
    </source>
</evidence>
<dbReference type="EMBL" id="JASJQH010000009">
    <property type="protein sequence ID" value="KAK9768684.1"/>
    <property type="molecule type" value="Genomic_DNA"/>
</dbReference>
<dbReference type="InterPro" id="IPR009060">
    <property type="entry name" value="UBA-like_sf"/>
</dbReference>
<dbReference type="SUPFAM" id="SSF57863">
    <property type="entry name" value="ArfGap/RecO-like zinc finger"/>
    <property type="match status" value="1"/>
</dbReference>
<comment type="caution">
    <text evidence="5">The sequence shown here is derived from an EMBL/GenBank/DDBJ whole genome shotgun (WGS) entry which is preliminary data.</text>
</comment>
<evidence type="ECO:0000313" key="6">
    <source>
        <dbReference type="Proteomes" id="UP001479436"/>
    </source>
</evidence>
<dbReference type="PANTHER" id="PTHR45705:SF1">
    <property type="entry name" value="FI20236P1"/>
    <property type="match status" value="1"/>
</dbReference>
<proteinExistence type="predicted"/>
<feature type="domain" description="UBA" evidence="3">
    <location>
        <begin position="192"/>
        <end position="233"/>
    </location>
</feature>
<feature type="region of interest" description="Disordered" evidence="2">
    <location>
        <begin position="352"/>
        <end position="491"/>
    </location>
</feature>
<dbReference type="Pfam" id="PF00627">
    <property type="entry name" value="UBA"/>
    <property type="match status" value="2"/>
</dbReference>
<dbReference type="SUPFAM" id="SSF46934">
    <property type="entry name" value="UBA-like"/>
    <property type="match status" value="2"/>
</dbReference>
<evidence type="ECO:0000256" key="1">
    <source>
        <dbReference type="PROSITE-ProRule" id="PRU00288"/>
    </source>
</evidence>
<feature type="compositionally biased region" description="Polar residues" evidence="2">
    <location>
        <begin position="266"/>
        <end position="281"/>
    </location>
</feature>
<evidence type="ECO:0000259" key="3">
    <source>
        <dbReference type="PROSITE" id="PS50030"/>
    </source>
</evidence>
<feature type="compositionally biased region" description="Polar residues" evidence="2">
    <location>
        <begin position="426"/>
        <end position="435"/>
    </location>
</feature>
<gene>
    <name evidence="5" type="primary">GTS1_1</name>
    <name evidence="5" type="ORF">K7432_000516</name>
</gene>
<feature type="compositionally biased region" description="Low complexity" evidence="2">
    <location>
        <begin position="441"/>
        <end position="454"/>
    </location>
</feature>
<dbReference type="InterPro" id="IPR038508">
    <property type="entry name" value="ArfGAP_dom_sf"/>
</dbReference>
<dbReference type="SMART" id="SM00105">
    <property type="entry name" value="ArfGap"/>
    <property type="match status" value="1"/>
</dbReference>
<keyword evidence="1" id="KW-0863">Zinc-finger</keyword>
<feature type="domain" description="UBA" evidence="3">
    <location>
        <begin position="145"/>
        <end position="187"/>
    </location>
</feature>
<feature type="region of interest" description="Disordered" evidence="2">
    <location>
        <begin position="265"/>
        <end position="312"/>
    </location>
</feature>
<feature type="compositionally biased region" description="Polar residues" evidence="2">
    <location>
        <begin position="460"/>
        <end position="480"/>
    </location>
</feature>
<dbReference type="InterPro" id="IPR001164">
    <property type="entry name" value="ArfGAP_dom"/>
</dbReference>
<dbReference type="InterPro" id="IPR015940">
    <property type="entry name" value="UBA"/>
</dbReference>
<feature type="domain" description="Arf-GAP" evidence="4">
    <location>
        <begin position="17"/>
        <end position="134"/>
    </location>
</feature>
<dbReference type="CDD" id="cd08204">
    <property type="entry name" value="ArfGap"/>
    <property type="match status" value="1"/>
</dbReference>
<dbReference type="PROSITE" id="PS50115">
    <property type="entry name" value="ARFGAP"/>
    <property type="match status" value="1"/>
</dbReference>
<protein>
    <submittedName>
        <fullName evidence="5">Protein gts1</fullName>
    </submittedName>
</protein>
<dbReference type="InterPro" id="IPR037278">
    <property type="entry name" value="ARFGAP/RecO"/>
</dbReference>
<dbReference type="Gene3D" id="1.10.220.150">
    <property type="entry name" value="Arf GTPase activating protein"/>
    <property type="match status" value="1"/>
</dbReference>
<dbReference type="Proteomes" id="UP001479436">
    <property type="component" value="Unassembled WGS sequence"/>
</dbReference>
<organism evidence="5 6">
    <name type="scientific">Basidiobolus ranarum</name>
    <dbReference type="NCBI Taxonomy" id="34480"/>
    <lineage>
        <taxon>Eukaryota</taxon>
        <taxon>Fungi</taxon>
        <taxon>Fungi incertae sedis</taxon>
        <taxon>Zoopagomycota</taxon>
        <taxon>Entomophthoromycotina</taxon>
        <taxon>Basidiobolomycetes</taxon>
        <taxon>Basidiobolales</taxon>
        <taxon>Basidiobolaceae</taxon>
        <taxon>Basidiobolus</taxon>
    </lineage>
</organism>
<feature type="compositionally biased region" description="Polar residues" evidence="2">
    <location>
        <begin position="399"/>
        <end position="416"/>
    </location>
</feature>
<dbReference type="PANTHER" id="PTHR45705">
    <property type="entry name" value="FI20236P1"/>
    <property type="match status" value="1"/>
</dbReference>